<dbReference type="Proteomes" id="UP000533469">
    <property type="component" value="Unassembled WGS sequence"/>
</dbReference>
<dbReference type="GO" id="GO:0019867">
    <property type="term" value="C:outer membrane"/>
    <property type="evidence" value="ECO:0007669"/>
    <property type="project" value="InterPro"/>
</dbReference>
<dbReference type="InterPro" id="IPR008635">
    <property type="entry name" value="Coiled_stalk_dom"/>
</dbReference>
<proteinExistence type="predicted"/>
<dbReference type="SUPFAM" id="SSF101967">
    <property type="entry name" value="Adhesin YadA, collagen-binding domain"/>
    <property type="match status" value="1"/>
</dbReference>
<evidence type="ECO:0000313" key="3">
    <source>
        <dbReference type="Proteomes" id="UP000533469"/>
    </source>
</evidence>
<dbReference type="Pfam" id="PF05662">
    <property type="entry name" value="YadA_stalk"/>
    <property type="match status" value="1"/>
</dbReference>
<comment type="caution">
    <text evidence="2">The sequence shown here is derived from an EMBL/GenBank/DDBJ whole genome shotgun (WGS) entry which is preliminary data.</text>
</comment>
<dbReference type="AlphaFoldDB" id="A0A839ZBD4"/>
<dbReference type="RefSeq" id="WP_183190161.1">
    <property type="nucleotide sequence ID" value="NZ_JACICD010000004.1"/>
</dbReference>
<keyword evidence="3" id="KW-1185">Reference proteome</keyword>
<evidence type="ECO:0000259" key="1">
    <source>
        <dbReference type="Pfam" id="PF05662"/>
    </source>
</evidence>
<evidence type="ECO:0000313" key="2">
    <source>
        <dbReference type="EMBL" id="MBB3772016.1"/>
    </source>
</evidence>
<accession>A0A839ZBD4</accession>
<dbReference type="InterPro" id="IPR011049">
    <property type="entry name" value="Serralysin-like_metalloprot_C"/>
</dbReference>
<organism evidence="2 3">
    <name type="scientific">Ancylobacter tetraedralis</name>
    <dbReference type="NCBI Taxonomy" id="217068"/>
    <lineage>
        <taxon>Bacteria</taxon>
        <taxon>Pseudomonadati</taxon>
        <taxon>Pseudomonadota</taxon>
        <taxon>Alphaproteobacteria</taxon>
        <taxon>Hyphomicrobiales</taxon>
        <taxon>Xanthobacteraceae</taxon>
        <taxon>Ancylobacter</taxon>
    </lineage>
</organism>
<gene>
    <name evidence="2" type="ORF">FHS55_002625</name>
</gene>
<dbReference type="EMBL" id="JACICD010000004">
    <property type="protein sequence ID" value="MBB3772016.1"/>
    <property type="molecule type" value="Genomic_DNA"/>
</dbReference>
<feature type="domain" description="Trimeric autotransporter adhesin YadA-like stalk" evidence="1">
    <location>
        <begin position="61"/>
        <end position="80"/>
    </location>
</feature>
<reference evidence="2 3" key="1">
    <citation type="submission" date="2020-08" db="EMBL/GenBank/DDBJ databases">
        <title>Genomic Encyclopedia of Type Strains, Phase IV (KMG-IV): sequencing the most valuable type-strain genomes for metagenomic binning, comparative biology and taxonomic classification.</title>
        <authorList>
            <person name="Goeker M."/>
        </authorList>
    </citation>
    <scope>NUCLEOTIDE SEQUENCE [LARGE SCALE GENOMIC DNA]</scope>
    <source>
        <strain evidence="2 3">DSM 5895</strain>
    </source>
</reference>
<sequence>MTYDANGIYSLPVGYRVTVGDDVLPSQHNPPFEDVEAALSLLLLRDGRAAMTGALEMGANKITHVADGTNPQDAVTFGQLSDPAIMRKLGEASVTSVGAAVIDLTEYIADGYRRFWLRVTDWLAATDGADAWLEVSTSSGASWLDDGYQGTVIAASGEDIIASGSGVDIAGTVIVARGVNNVSGLRGELRFEPSGPGFSMEGILRGGFQGAGEGMTVIGAANQATGVNAIRMRFSTGNVASFVGELYGAS</sequence>
<protein>
    <recommendedName>
        <fullName evidence="1">Trimeric autotransporter adhesin YadA-like stalk domain-containing protein</fullName>
    </recommendedName>
</protein>
<name>A0A839ZBD4_9HYPH</name>